<reference evidence="4 5" key="1">
    <citation type="journal article" date="2014" name="Nat. Genet.">
        <title>Genome and transcriptome of the porcine whipworm Trichuris suis.</title>
        <authorList>
            <person name="Jex A.R."/>
            <person name="Nejsum P."/>
            <person name="Schwarz E.M."/>
            <person name="Hu L."/>
            <person name="Young N.D."/>
            <person name="Hall R.S."/>
            <person name="Korhonen P.K."/>
            <person name="Liao S."/>
            <person name="Thamsborg S."/>
            <person name="Xia J."/>
            <person name="Xu P."/>
            <person name="Wang S."/>
            <person name="Scheerlinck J.P."/>
            <person name="Hofmann A."/>
            <person name="Sternberg P.W."/>
            <person name="Wang J."/>
            <person name="Gasser R.B."/>
        </authorList>
    </citation>
    <scope>NUCLEOTIDE SEQUENCE [LARGE SCALE GENOMIC DNA]</scope>
    <source>
        <strain evidence="4">DCEP-RM93M</strain>
    </source>
</reference>
<evidence type="ECO:0000259" key="3">
    <source>
        <dbReference type="PROSITE" id="PS50102"/>
    </source>
</evidence>
<gene>
    <name evidence="4" type="ORF">M513_00757</name>
</gene>
<dbReference type="InterPro" id="IPR035979">
    <property type="entry name" value="RBD_domain_sf"/>
</dbReference>
<dbReference type="AlphaFoldDB" id="A0A085MMT5"/>
<dbReference type="InterPro" id="IPR000504">
    <property type="entry name" value="RRM_dom"/>
</dbReference>
<keyword evidence="1 2" id="KW-0694">RNA-binding</keyword>
<dbReference type="PROSITE" id="PS50102">
    <property type="entry name" value="RRM"/>
    <property type="match status" value="1"/>
</dbReference>
<dbReference type="GO" id="GO:0003729">
    <property type="term" value="F:mRNA binding"/>
    <property type="evidence" value="ECO:0007669"/>
    <property type="project" value="TreeGrafter"/>
</dbReference>
<dbReference type="PANTHER" id="PTHR19965:SF82">
    <property type="entry name" value="THO COMPLEX SUBUNIT 4"/>
    <property type="match status" value="1"/>
</dbReference>
<protein>
    <recommendedName>
        <fullName evidence="3">RRM domain-containing protein</fullName>
    </recommendedName>
</protein>
<dbReference type="SUPFAM" id="SSF54928">
    <property type="entry name" value="RNA-binding domain, RBD"/>
    <property type="match status" value="1"/>
</dbReference>
<dbReference type="InterPro" id="IPR051229">
    <property type="entry name" value="ALYREF_mRNA_export"/>
</dbReference>
<dbReference type="InterPro" id="IPR012677">
    <property type="entry name" value="Nucleotide-bd_a/b_plait_sf"/>
</dbReference>
<dbReference type="Pfam" id="PF13865">
    <property type="entry name" value="FoP_duplication"/>
    <property type="match status" value="1"/>
</dbReference>
<organism evidence="4 5">
    <name type="scientific">Trichuris suis</name>
    <name type="common">pig whipworm</name>
    <dbReference type="NCBI Taxonomy" id="68888"/>
    <lineage>
        <taxon>Eukaryota</taxon>
        <taxon>Metazoa</taxon>
        <taxon>Ecdysozoa</taxon>
        <taxon>Nematoda</taxon>
        <taxon>Enoplea</taxon>
        <taxon>Dorylaimia</taxon>
        <taxon>Trichinellida</taxon>
        <taxon>Trichuridae</taxon>
        <taxon>Trichuris</taxon>
    </lineage>
</organism>
<sequence length="230" mass="25514">MQVNGRVVTEDVGLSLDEIIKKSGNLYSLRGRGGRSRRGRGFYSLRRGRFFGSRSFGRFRSANFWSKAVPPGRWQHDRFEGYTAVTTRKPSDDGFTVQVTNLAASVTDSDIKDLFSDVGPLMRSCVHYDRNGQSLGLADVVYARRSDAIIAVKQFGNVSLDGRTMNVRLVGDQRIPRRGLTERLSNATGFRTSIRGLRRGGFRGTRGRGRGRGPAPTEASLDADLEAYMV</sequence>
<dbReference type="SMART" id="SM00360">
    <property type="entry name" value="RRM"/>
    <property type="match status" value="1"/>
</dbReference>
<feature type="domain" description="RRM" evidence="3">
    <location>
        <begin position="95"/>
        <end position="172"/>
    </location>
</feature>
<evidence type="ECO:0000313" key="4">
    <source>
        <dbReference type="EMBL" id="KFD58531.1"/>
    </source>
</evidence>
<evidence type="ECO:0000256" key="1">
    <source>
        <dbReference type="ARBA" id="ARBA00022884"/>
    </source>
</evidence>
<name>A0A085MMT5_9BILA</name>
<keyword evidence="5" id="KW-1185">Reference proteome</keyword>
<dbReference type="InterPro" id="IPR025715">
    <property type="entry name" value="FoP_C"/>
</dbReference>
<dbReference type="Gene3D" id="3.30.70.330">
    <property type="match status" value="1"/>
</dbReference>
<accession>A0A085MMT5</accession>
<dbReference type="Proteomes" id="UP000030764">
    <property type="component" value="Unassembled WGS sequence"/>
</dbReference>
<evidence type="ECO:0000256" key="2">
    <source>
        <dbReference type="PROSITE-ProRule" id="PRU00176"/>
    </source>
</evidence>
<evidence type="ECO:0000313" key="5">
    <source>
        <dbReference type="Proteomes" id="UP000030764"/>
    </source>
</evidence>
<dbReference type="GO" id="GO:0006406">
    <property type="term" value="P:mRNA export from nucleus"/>
    <property type="evidence" value="ECO:0007669"/>
    <property type="project" value="TreeGrafter"/>
</dbReference>
<dbReference type="PANTHER" id="PTHR19965">
    <property type="entry name" value="RNA AND EXPORT FACTOR BINDING PROTEIN"/>
    <property type="match status" value="1"/>
</dbReference>
<dbReference type="Pfam" id="PF00076">
    <property type="entry name" value="RRM_1"/>
    <property type="match status" value="1"/>
</dbReference>
<proteinExistence type="predicted"/>
<dbReference type="GO" id="GO:0005634">
    <property type="term" value="C:nucleus"/>
    <property type="evidence" value="ECO:0007669"/>
    <property type="project" value="TreeGrafter"/>
</dbReference>
<dbReference type="EMBL" id="KL363184">
    <property type="protein sequence ID" value="KFD58531.1"/>
    <property type="molecule type" value="Genomic_DNA"/>
</dbReference>